<accession>A0A1G9QRR2</accession>
<dbReference type="STRING" id="321763.SAMN04488692_1185"/>
<keyword evidence="2" id="KW-0663">Pyridoxal phosphate</keyword>
<dbReference type="CDD" id="cd00640">
    <property type="entry name" value="Trp-synth-beta_II"/>
    <property type="match status" value="1"/>
</dbReference>
<dbReference type="Proteomes" id="UP000199476">
    <property type="component" value="Unassembled WGS sequence"/>
</dbReference>
<protein>
    <submittedName>
        <fullName evidence="4">Cysteine synthase</fullName>
    </submittedName>
</protein>
<sequence>MMSANNYEELMARRNEIMKKAVGIDYEKFRKDELVFDYDKMMNEAGYDLDEVREIQKEAGVGRTPLLELENLTALARELAPPGKGARIFLKDEAANPSGSYKPRRASVSVYHAQKEGYPGVVAATSGNYGAAVASQANIRGLDSIIVQEVYDSAGRGQPEILEKGRKCEAYGAEVLQLTVGPELFYTFLQVLEDTGFFNASLYTPFGIAGVETLGYEIVDEIRKREGIEPAAVICTNAGGGNLTGTARGLKKAGAEKTRVIGASVDLSGLHMASDEDFNRKSFTTGHTGFGIPFATWPDRADVPINAARALRYMDRYLTVTQGEVFYITEALARLEGLERGPAGNTSLAPALSLAQELDKEEIIVVQETEYTGAGKHPISQLNFARGMGVEVKRGHPEEESPGENIIIPERPGQIEGIDLDLDSIRISYLEKAVEKSGITSVDQNYLDFLAREVNLKPDETRKLIEKNLDVELDL</sequence>
<feature type="domain" description="Tryptophan synthase beta chain-like PALP" evidence="3">
    <location>
        <begin position="60"/>
        <end position="366"/>
    </location>
</feature>
<dbReference type="InterPro" id="IPR036052">
    <property type="entry name" value="TrpB-like_PALP_sf"/>
</dbReference>
<proteinExistence type="predicted"/>
<dbReference type="NCBIfam" id="NF040741">
    <property type="entry name" value="ornith_OrtB"/>
    <property type="match status" value="1"/>
</dbReference>
<dbReference type="GO" id="GO:1901605">
    <property type="term" value="P:alpha-amino acid metabolic process"/>
    <property type="evidence" value="ECO:0007669"/>
    <property type="project" value="UniProtKB-ARBA"/>
</dbReference>
<name>A0A1G9QRR2_9FIRM</name>
<evidence type="ECO:0000256" key="2">
    <source>
        <dbReference type="ARBA" id="ARBA00022898"/>
    </source>
</evidence>
<dbReference type="InterPro" id="IPR001926">
    <property type="entry name" value="TrpB-like_PALP"/>
</dbReference>
<gene>
    <name evidence="4" type="ORF">SAMN04488692_1185</name>
</gene>
<dbReference type="AlphaFoldDB" id="A0A1G9QRR2"/>
<reference evidence="4 5" key="1">
    <citation type="submission" date="2016-10" db="EMBL/GenBank/DDBJ databases">
        <authorList>
            <person name="de Groot N.N."/>
        </authorList>
    </citation>
    <scope>NUCLEOTIDE SEQUENCE [LARGE SCALE GENOMIC DNA]</scope>
    <source>
        <strain evidence="4 5">SLAS-1</strain>
    </source>
</reference>
<dbReference type="SUPFAM" id="SSF53686">
    <property type="entry name" value="Tryptophan synthase beta subunit-like PLP-dependent enzymes"/>
    <property type="match status" value="1"/>
</dbReference>
<keyword evidence="5" id="KW-1185">Reference proteome</keyword>
<dbReference type="Pfam" id="PF00291">
    <property type="entry name" value="PALP"/>
    <property type="match status" value="1"/>
</dbReference>
<dbReference type="InterPro" id="IPR050214">
    <property type="entry name" value="Cys_Synth/Cystath_Beta-Synth"/>
</dbReference>
<evidence type="ECO:0000259" key="3">
    <source>
        <dbReference type="Pfam" id="PF00291"/>
    </source>
</evidence>
<organism evidence="4 5">
    <name type="scientific">Halarsenatibacter silvermanii</name>
    <dbReference type="NCBI Taxonomy" id="321763"/>
    <lineage>
        <taxon>Bacteria</taxon>
        <taxon>Bacillati</taxon>
        <taxon>Bacillota</taxon>
        <taxon>Clostridia</taxon>
        <taxon>Halanaerobiales</taxon>
        <taxon>Halarsenatibacteraceae</taxon>
        <taxon>Halarsenatibacter</taxon>
    </lineage>
</organism>
<dbReference type="Gene3D" id="3.40.50.1100">
    <property type="match status" value="2"/>
</dbReference>
<dbReference type="EMBL" id="FNGO01000018">
    <property type="protein sequence ID" value="SDM13712.1"/>
    <property type="molecule type" value="Genomic_DNA"/>
</dbReference>
<evidence type="ECO:0000256" key="1">
    <source>
        <dbReference type="ARBA" id="ARBA00001933"/>
    </source>
</evidence>
<comment type="cofactor">
    <cofactor evidence="1">
        <name>pyridoxal 5'-phosphate</name>
        <dbReference type="ChEBI" id="CHEBI:597326"/>
    </cofactor>
</comment>
<evidence type="ECO:0000313" key="5">
    <source>
        <dbReference type="Proteomes" id="UP000199476"/>
    </source>
</evidence>
<dbReference type="InterPro" id="IPR053471">
    <property type="entry name" value="AKP_thiolase_beta"/>
</dbReference>
<evidence type="ECO:0000313" key="4">
    <source>
        <dbReference type="EMBL" id="SDM13712.1"/>
    </source>
</evidence>
<dbReference type="PANTHER" id="PTHR10314">
    <property type="entry name" value="CYSTATHIONINE BETA-SYNTHASE"/>
    <property type="match status" value="1"/>
</dbReference>